<reference evidence="1 2" key="1">
    <citation type="submission" date="2019-12" db="EMBL/GenBank/DDBJ databases">
        <title>Full genome sequence of a Bacillus safensis strain isolated from commercially available natto in Indonesia.</title>
        <authorList>
            <person name="Yoshida M."/>
            <person name="Uomi M."/>
            <person name="Waturangi D."/>
            <person name="Ekaputri J.J."/>
            <person name="Setiamarga D.H.E."/>
        </authorList>
    </citation>
    <scope>NUCLEOTIDE SEQUENCE [LARGE SCALE GENOMIC DNA]</scope>
    <source>
        <strain evidence="1 2">IDN1</strain>
    </source>
</reference>
<organism evidence="1 2">
    <name type="scientific">Bacillus safensis</name>
    <dbReference type="NCBI Taxonomy" id="561879"/>
    <lineage>
        <taxon>Bacteria</taxon>
        <taxon>Bacillati</taxon>
        <taxon>Bacillota</taxon>
        <taxon>Bacilli</taxon>
        <taxon>Bacillales</taxon>
        <taxon>Bacillaceae</taxon>
        <taxon>Bacillus</taxon>
    </lineage>
</organism>
<gene>
    <name evidence="1" type="ORF">BsIDN1_13610</name>
</gene>
<name>A0A5S9M3M8_BACIA</name>
<evidence type="ECO:0000313" key="2">
    <source>
        <dbReference type="Proteomes" id="UP000464658"/>
    </source>
</evidence>
<dbReference type="SUPFAM" id="SSF52317">
    <property type="entry name" value="Class I glutamine amidotransferase-like"/>
    <property type="match status" value="1"/>
</dbReference>
<sequence length="74" mass="8429">MNMGYLNTRRHTSNNLEYTKMVCPNYKGEKFYELAPAVSDANLVTASGIAPLEFAMEVKKKNRSICTRCFTFLV</sequence>
<accession>A0A5S9M3M8</accession>
<dbReference type="Proteomes" id="UP000464658">
    <property type="component" value="Chromosome"/>
</dbReference>
<proteinExistence type="predicted"/>
<evidence type="ECO:0000313" key="1">
    <source>
        <dbReference type="EMBL" id="BBP87743.1"/>
    </source>
</evidence>
<protein>
    <submittedName>
        <fullName evidence="1">Uncharacterized protein</fullName>
    </submittedName>
</protein>
<dbReference type="Gene3D" id="3.40.50.880">
    <property type="match status" value="1"/>
</dbReference>
<dbReference type="InterPro" id="IPR029062">
    <property type="entry name" value="Class_I_gatase-like"/>
</dbReference>
<dbReference type="EMBL" id="AP021906">
    <property type="protein sequence ID" value="BBP87743.1"/>
    <property type="molecule type" value="Genomic_DNA"/>
</dbReference>
<dbReference type="AlphaFoldDB" id="A0A5S9M3M8"/>